<accession>A0A5B0HFM2</accession>
<feature type="chain" id="PRO_5022770916" evidence="1">
    <location>
        <begin position="20"/>
        <end position="60"/>
    </location>
</feature>
<evidence type="ECO:0000313" key="3">
    <source>
        <dbReference type="Proteomes" id="UP000325273"/>
    </source>
</evidence>
<dbReference type="EMBL" id="VTUZ01000004">
    <property type="protein sequence ID" value="KAA1013673.1"/>
    <property type="molecule type" value="Genomic_DNA"/>
</dbReference>
<gene>
    <name evidence="2" type="ORF">FVF58_07995</name>
</gene>
<feature type="signal peptide" evidence="1">
    <location>
        <begin position="1"/>
        <end position="19"/>
    </location>
</feature>
<evidence type="ECO:0000313" key="2">
    <source>
        <dbReference type="EMBL" id="KAA1013673.1"/>
    </source>
</evidence>
<sequence length="60" mass="5808">MIRLGALALVVALSGCVVAQPYNYGYGNEPGYYAPRTAIGIGIGGGSFGGGVGAGVGLGF</sequence>
<keyword evidence="1" id="KW-0732">Signal</keyword>
<comment type="caution">
    <text evidence="2">The sequence shown here is derived from an EMBL/GenBank/DDBJ whole genome shotgun (WGS) entry which is preliminary data.</text>
</comment>
<evidence type="ECO:0000256" key="1">
    <source>
        <dbReference type="SAM" id="SignalP"/>
    </source>
</evidence>
<keyword evidence="3" id="KW-1185">Reference proteome</keyword>
<reference evidence="2 3" key="1">
    <citation type="submission" date="2019-08" db="EMBL/GenBank/DDBJ databases">
        <title>Paraburkholderia sp. DCY113.</title>
        <authorList>
            <person name="Kang J."/>
        </authorList>
    </citation>
    <scope>NUCLEOTIDE SEQUENCE [LARGE SCALE GENOMIC DNA]</scope>
    <source>
        <strain evidence="2 3">DCY113</strain>
    </source>
</reference>
<name>A0A5B0HFM2_9BURK</name>
<dbReference type="Proteomes" id="UP000325273">
    <property type="component" value="Unassembled WGS sequence"/>
</dbReference>
<dbReference type="RefSeq" id="WP_149669356.1">
    <property type="nucleotide sequence ID" value="NZ_VTUZ01000004.1"/>
</dbReference>
<dbReference type="AlphaFoldDB" id="A0A5B0HFM2"/>
<protein>
    <submittedName>
        <fullName evidence="2">Uncharacterized protein</fullName>
    </submittedName>
</protein>
<organism evidence="2 3">
    <name type="scientific">Paraburkholderia panacisoli</name>
    <dbReference type="NCBI Taxonomy" id="2603818"/>
    <lineage>
        <taxon>Bacteria</taxon>
        <taxon>Pseudomonadati</taxon>
        <taxon>Pseudomonadota</taxon>
        <taxon>Betaproteobacteria</taxon>
        <taxon>Burkholderiales</taxon>
        <taxon>Burkholderiaceae</taxon>
        <taxon>Paraburkholderia</taxon>
    </lineage>
</organism>
<dbReference type="PROSITE" id="PS51257">
    <property type="entry name" value="PROKAR_LIPOPROTEIN"/>
    <property type="match status" value="1"/>
</dbReference>
<proteinExistence type="predicted"/>